<dbReference type="PANTHER" id="PTHR47832:SF1">
    <property type="entry name" value="DNA PHOTOLYASE"/>
    <property type="match status" value="1"/>
</dbReference>
<keyword evidence="2" id="KW-1185">Reference proteome</keyword>
<gene>
    <name evidence="1" type="ORF">DVH24_022707</name>
</gene>
<evidence type="ECO:0000313" key="1">
    <source>
        <dbReference type="EMBL" id="RXI08563.1"/>
    </source>
</evidence>
<evidence type="ECO:0000313" key="2">
    <source>
        <dbReference type="Proteomes" id="UP000290289"/>
    </source>
</evidence>
<dbReference type="STRING" id="3750.A0A498KUC2"/>
<protein>
    <submittedName>
        <fullName evidence="1">Uncharacterized protein</fullName>
    </submittedName>
</protein>
<dbReference type="Proteomes" id="UP000290289">
    <property type="component" value="Chromosome 1"/>
</dbReference>
<name>A0A498KUC2_MALDO</name>
<proteinExistence type="predicted"/>
<dbReference type="AlphaFoldDB" id="A0A498KUC2"/>
<organism evidence="1 2">
    <name type="scientific">Malus domestica</name>
    <name type="common">Apple</name>
    <name type="synonym">Pyrus malus</name>
    <dbReference type="NCBI Taxonomy" id="3750"/>
    <lineage>
        <taxon>Eukaryota</taxon>
        <taxon>Viridiplantae</taxon>
        <taxon>Streptophyta</taxon>
        <taxon>Embryophyta</taxon>
        <taxon>Tracheophyta</taxon>
        <taxon>Spermatophyta</taxon>
        <taxon>Magnoliopsida</taxon>
        <taxon>eudicotyledons</taxon>
        <taxon>Gunneridae</taxon>
        <taxon>Pentapetalae</taxon>
        <taxon>rosids</taxon>
        <taxon>fabids</taxon>
        <taxon>Rosales</taxon>
        <taxon>Rosaceae</taxon>
        <taxon>Amygdaloideae</taxon>
        <taxon>Maleae</taxon>
        <taxon>Malus</taxon>
    </lineage>
</organism>
<dbReference type="PANTHER" id="PTHR47832">
    <property type="entry name" value="DNA PHOTOLYASE"/>
    <property type="match status" value="1"/>
</dbReference>
<reference evidence="1 2" key="1">
    <citation type="submission" date="2018-10" db="EMBL/GenBank/DDBJ databases">
        <title>A high-quality apple genome assembly.</title>
        <authorList>
            <person name="Hu J."/>
        </authorList>
    </citation>
    <scope>NUCLEOTIDE SEQUENCE [LARGE SCALE GENOMIC DNA]</scope>
    <source>
        <strain evidence="2">cv. HFTH1</strain>
        <tissue evidence="1">Young leaf</tissue>
    </source>
</reference>
<comment type="caution">
    <text evidence="1">The sequence shown here is derived from an EMBL/GenBank/DDBJ whole genome shotgun (WGS) entry which is preliminary data.</text>
</comment>
<dbReference type="EMBL" id="RDQH01000327">
    <property type="protein sequence ID" value="RXI08563.1"/>
    <property type="molecule type" value="Genomic_DNA"/>
</dbReference>
<sequence>MKNSYTNSDVDSLEGKWAGFPEKMQETVLIALQDLRNSLKDKGVNLMIRTVYAEEEVEYGLRNMTDSVRDTLAAMRSSPKFVLWQSPFYDVKVLVGDSLSYYRAIDRMSSLKGIPDSYDEFTKLRLPVTLPLSSATLTGRNMEVDWGPIPTFNDLKHFIKENPCKMEELEFNERDVR</sequence>
<accession>A0A498KUC2</accession>